<evidence type="ECO:0000256" key="2">
    <source>
        <dbReference type="ARBA" id="ARBA00022729"/>
    </source>
</evidence>
<dbReference type="AlphaFoldDB" id="A0A654FEE1"/>
<accession>A0A654FEE1</accession>
<dbReference type="EC" id="3.1.4.46" evidence="1"/>
<dbReference type="GO" id="GO:0006071">
    <property type="term" value="P:glycerol metabolic process"/>
    <property type="evidence" value="ECO:0007669"/>
    <property type="project" value="UniProtKB-KW"/>
</dbReference>
<dbReference type="PANTHER" id="PTHR43620">
    <property type="entry name" value="GLYCEROPHOSPHORYL DIESTER PHOSPHODIESTERASE"/>
    <property type="match status" value="1"/>
</dbReference>
<dbReference type="Gene3D" id="3.20.20.190">
    <property type="entry name" value="Phosphatidylinositol (PI) phosphodiesterase"/>
    <property type="match status" value="2"/>
</dbReference>
<accession>A0A5S9XFK6</accession>
<sequence>MACPRVIFLILITFFILQTAFSSSWQTLSGKPPAVIARGGFSGMFPDSSIQAYQLVNITTSPDVMLWCDLQLTKDGVGICFPNLKLDNGSNVIRIDPHYKERFSVDFTWKELSDVKLAQGVVSRPYIFDDVSSILAIEEVAKLTASGLWLNIQDSAFYAKHNLSMRNSVVSLSRRLKVNFISSPGISFLKSMKNSVKPTVTKLIFRFLKQEHIEPFTNQSYGSLAKNLSYIRTFSSGILVPKSYIWPVDSALYLQPHTSLVTDAHKEGLQVFASEFANDFVIAYNYSYDPTAEYLSFIDNGNFSVDGFLSDFPVTPYRAINCFSHVDPKRAKEQAKITIISKNGASGDFPGCTDLAYQRAASDGADILDCNVQMSKDKIPFCMSSFDLINSTNVIETSFRNLSSVVSEINPRRSGIYTFSLTMSQIQTLKPTISNLEKDSGLFRNPRNNKAGKFLTLSEFLFLPNRYSSLLGLLIEVENAAYLVEHQGISVVDAVLDELKRATTQQNKTSARTILIQSTDKSVLMKFKEKNKMNHDELVYRVDDNIRDVADSAIKDIKNFAGSIVISKKSVFPYKGFIILEKETNIASKLKSNGLRVYVERFSNECVTHAFDFYDDPTLEIDSFVRDVQIDGIITDFPATTARYRKNKCYGEFGLTTTGELITFANPMLLPPAEAPYPALLDSDVTEPPLPEARSQPPASSPSKAEEKAIEVPFAFIAMAILVCFFISV</sequence>
<evidence type="ECO:0000256" key="4">
    <source>
        <dbReference type="ARBA" id="ARBA00022801"/>
    </source>
</evidence>
<feature type="domain" description="GP-PDE" evidence="8">
    <location>
        <begin position="33"/>
        <end position="320"/>
    </location>
</feature>
<feature type="domain" description="GP-PDE" evidence="8">
    <location>
        <begin position="337"/>
        <end position="645"/>
    </location>
</feature>
<dbReference type="SUPFAM" id="SSF51695">
    <property type="entry name" value="PLC-like phosphodiesterases"/>
    <property type="match status" value="2"/>
</dbReference>
<dbReference type="GO" id="GO:0006629">
    <property type="term" value="P:lipid metabolic process"/>
    <property type="evidence" value="ECO:0007669"/>
    <property type="project" value="InterPro"/>
</dbReference>
<dbReference type="Pfam" id="PF03009">
    <property type="entry name" value="GDPD"/>
    <property type="match status" value="1"/>
</dbReference>
<dbReference type="Proteomes" id="UP000426265">
    <property type="component" value="Unassembled WGS sequence"/>
</dbReference>
<keyword evidence="5" id="KW-0325">Glycoprotein</keyword>
<evidence type="ECO:0000259" key="8">
    <source>
        <dbReference type="PROSITE" id="PS51704"/>
    </source>
</evidence>
<feature type="chain" id="PRO_5038244293" description="glycerophosphodiester phosphodiesterase" evidence="7">
    <location>
        <begin position="23"/>
        <end position="729"/>
    </location>
</feature>
<dbReference type="CDD" id="cd08604">
    <property type="entry name" value="GDPD_SHV3_repeat_2"/>
    <property type="match status" value="1"/>
</dbReference>
<dbReference type="EMBL" id="CACSHJ010000089">
    <property type="protein sequence ID" value="CAA0383100.1"/>
    <property type="molecule type" value="Genomic_DNA"/>
</dbReference>
<evidence type="ECO:0000313" key="11">
    <source>
        <dbReference type="Proteomes" id="UP000426265"/>
    </source>
</evidence>
<proteinExistence type="predicted"/>
<dbReference type="OrthoDB" id="1058301at2759"/>
<keyword evidence="3" id="KW-0319">Glycerol metabolism</keyword>
<evidence type="ECO:0000313" key="9">
    <source>
        <dbReference type="EMBL" id="CAA0383100.1"/>
    </source>
</evidence>
<evidence type="ECO:0000256" key="1">
    <source>
        <dbReference type="ARBA" id="ARBA00012247"/>
    </source>
</evidence>
<evidence type="ECO:0000256" key="7">
    <source>
        <dbReference type="SAM" id="SignalP"/>
    </source>
</evidence>
<dbReference type="KEGG" id="ath:AT3G20520"/>
<keyword evidence="4" id="KW-0378">Hydrolase</keyword>
<evidence type="ECO:0000313" key="10">
    <source>
        <dbReference type="EMBL" id="VYS58032.1"/>
    </source>
</evidence>
<dbReference type="PROSITE" id="PS51704">
    <property type="entry name" value="GP_PDE"/>
    <property type="match status" value="2"/>
</dbReference>
<dbReference type="Proteomes" id="UP000434276">
    <property type="component" value="Unassembled WGS sequence"/>
</dbReference>
<dbReference type="SMR" id="A0A654FEE1"/>
<comment type="catalytic activity">
    <reaction evidence="6">
        <text>a sn-glycero-3-phosphodiester + H2O = an alcohol + sn-glycerol 3-phosphate + H(+)</text>
        <dbReference type="Rhea" id="RHEA:12969"/>
        <dbReference type="ChEBI" id="CHEBI:15377"/>
        <dbReference type="ChEBI" id="CHEBI:15378"/>
        <dbReference type="ChEBI" id="CHEBI:30879"/>
        <dbReference type="ChEBI" id="CHEBI:57597"/>
        <dbReference type="ChEBI" id="CHEBI:83408"/>
        <dbReference type="EC" id="3.1.4.46"/>
    </reaction>
</comment>
<dbReference type="PANTHER" id="PTHR43620:SF10">
    <property type="entry name" value="GLYCEROPHOSPHODIESTER PHOSPHODIESTERASE GDPDL5"/>
    <property type="match status" value="1"/>
</dbReference>
<protein>
    <recommendedName>
        <fullName evidence="1">glycerophosphodiester phosphodiesterase</fullName>
        <ecNumber evidence="1">3.1.4.46</ecNumber>
    </recommendedName>
</protein>
<evidence type="ECO:0000256" key="5">
    <source>
        <dbReference type="ARBA" id="ARBA00023180"/>
    </source>
</evidence>
<dbReference type="CDD" id="cd08603">
    <property type="entry name" value="GDPD_SHV3_repeat_1"/>
    <property type="match status" value="1"/>
</dbReference>
<dbReference type="EMBL" id="CACRSJ010000106">
    <property type="protein sequence ID" value="VYS58032.1"/>
    <property type="molecule type" value="Genomic_DNA"/>
</dbReference>
<dbReference type="FunFam" id="3.20.20.190:FF:000011">
    <property type="entry name" value="Glycerophosphodiester phosphodiesterase GDPDL3"/>
    <property type="match status" value="1"/>
</dbReference>
<evidence type="ECO:0000256" key="3">
    <source>
        <dbReference type="ARBA" id="ARBA00022798"/>
    </source>
</evidence>
<name>A0A654FEE1_ARATH</name>
<organism evidence="10 11">
    <name type="scientific">Arabidopsis thaliana</name>
    <name type="common">Mouse-ear cress</name>
    <dbReference type="NCBI Taxonomy" id="3702"/>
    <lineage>
        <taxon>Eukaryota</taxon>
        <taxon>Viridiplantae</taxon>
        <taxon>Streptophyta</taxon>
        <taxon>Embryophyta</taxon>
        <taxon>Tracheophyta</taxon>
        <taxon>Spermatophyta</taxon>
        <taxon>Magnoliopsida</taxon>
        <taxon>eudicotyledons</taxon>
        <taxon>Gunneridae</taxon>
        <taxon>Pentapetalae</taxon>
        <taxon>rosids</taxon>
        <taxon>malvids</taxon>
        <taxon>Brassicales</taxon>
        <taxon>Brassicaceae</taxon>
        <taxon>Camelineae</taxon>
        <taxon>Arabidopsis</taxon>
    </lineage>
</organism>
<evidence type="ECO:0000313" key="12">
    <source>
        <dbReference type="Proteomes" id="UP000434276"/>
    </source>
</evidence>
<reference evidence="10 11" key="1">
    <citation type="submission" date="2019-11" db="EMBL/GenBank/DDBJ databases">
        <authorList>
            <person name="Jiao W.-B."/>
            <person name="Schneeberger K."/>
        </authorList>
    </citation>
    <scope>NUCLEOTIDE SEQUENCE [LARGE SCALE GENOMIC DNA]</scope>
    <source>
        <strain evidence="11">cv. An-1</strain>
        <strain evidence="12">cv. C24</strain>
    </source>
</reference>
<dbReference type="InterPro" id="IPR030395">
    <property type="entry name" value="GP_PDE_dom"/>
</dbReference>
<gene>
    <name evidence="10" type="ORF">AN1_LOCUS13479</name>
    <name evidence="9" type="ORF">C24_LOCUS13317</name>
</gene>
<dbReference type="GO" id="GO:0008889">
    <property type="term" value="F:glycerophosphodiester phosphodiesterase activity"/>
    <property type="evidence" value="ECO:0007669"/>
    <property type="project" value="UniProtKB-EC"/>
</dbReference>
<dbReference type="ExpressionAtlas" id="A0A654FEE1">
    <property type="expression patterns" value="baseline and differential"/>
</dbReference>
<evidence type="ECO:0000256" key="6">
    <source>
        <dbReference type="ARBA" id="ARBA00047512"/>
    </source>
</evidence>
<keyword evidence="2 7" id="KW-0732">Signal</keyword>
<feature type="signal peptide" evidence="7">
    <location>
        <begin position="1"/>
        <end position="22"/>
    </location>
</feature>
<dbReference type="InterPro" id="IPR017946">
    <property type="entry name" value="PLC-like_Pdiesterase_TIM-brl"/>
</dbReference>